<keyword evidence="4" id="KW-0902">Two-component regulatory system</keyword>
<dbReference type="eggNOG" id="COG4753">
    <property type="taxonomic scope" value="Bacteria"/>
</dbReference>
<dbReference type="PANTHER" id="PTHR42713">
    <property type="entry name" value="HISTIDINE KINASE-RELATED"/>
    <property type="match status" value="1"/>
</dbReference>
<keyword evidence="7" id="KW-0804">Transcription</keyword>
<dbReference type="PROSITE" id="PS50110">
    <property type="entry name" value="RESPONSE_REGULATORY"/>
    <property type="match status" value="1"/>
</dbReference>
<keyword evidence="5" id="KW-0805">Transcription regulation</keyword>
<dbReference type="Pfam" id="PF00072">
    <property type="entry name" value="Response_reg"/>
    <property type="match status" value="1"/>
</dbReference>
<dbReference type="Proteomes" id="UP000019364">
    <property type="component" value="Unassembled WGS sequence"/>
</dbReference>
<reference evidence="11 12" key="1">
    <citation type="journal article" date="2014" name="Genome Announc.">
        <title>Draft Genome Sequence of Paenibacillus pini JCM 16418T, Isolated from the Rhizosphere of Pine Tree.</title>
        <authorList>
            <person name="Yuki M."/>
            <person name="Oshima K."/>
            <person name="Suda W."/>
            <person name="Oshida Y."/>
            <person name="Kitamura K."/>
            <person name="Iida Y."/>
            <person name="Hattori M."/>
            <person name="Ohkuma M."/>
        </authorList>
    </citation>
    <scope>NUCLEOTIDE SEQUENCE [LARGE SCALE GENOMIC DNA]</scope>
    <source>
        <strain evidence="11 12">JCM 16418</strain>
    </source>
</reference>
<dbReference type="OrthoDB" id="9794370at2"/>
<dbReference type="Gene3D" id="3.40.50.2300">
    <property type="match status" value="1"/>
</dbReference>
<evidence type="ECO:0000256" key="8">
    <source>
        <dbReference type="PROSITE-ProRule" id="PRU00169"/>
    </source>
</evidence>
<dbReference type="GO" id="GO:0043565">
    <property type="term" value="F:sequence-specific DNA binding"/>
    <property type="evidence" value="ECO:0007669"/>
    <property type="project" value="InterPro"/>
</dbReference>
<organism evidence="11 12">
    <name type="scientific">Paenibacillus pini JCM 16418</name>
    <dbReference type="NCBI Taxonomy" id="1236976"/>
    <lineage>
        <taxon>Bacteria</taxon>
        <taxon>Bacillati</taxon>
        <taxon>Bacillota</taxon>
        <taxon>Bacilli</taxon>
        <taxon>Bacillales</taxon>
        <taxon>Paenibacillaceae</taxon>
        <taxon>Paenibacillus</taxon>
    </lineage>
</organism>
<keyword evidence="12" id="KW-1185">Reference proteome</keyword>
<dbReference type="EMBL" id="BAVZ01000007">
    <property type="protein sequence ID" value="GAF08513.1"/>
    <property type="molecule type" value="Genomic_DNA"/>
</dbReference>
<feature type="modified residue" description="4-aspartylphosphate" evidence="8">
    <location>
        <position position="57"/>
    </location>
</feature>
<keyword evidence="6" id="KW-0238">DNA-binding</keyword>
<name>W7YL77_9BACL</name>
<feature type="domain" description="HTH araC/xylS-type" evidence="9">
    <location>
        <begin position="436"/>
        <end position="534"/>
    </location>
</feature>
<proteinExistence type="predicted"/>
<dbReference type="SUPFAM" id="SSF46689">
    <property type="entry name" value="Homeodomain-like"/>
    <property type="match status" value="1"/>
</dbReference>
<dbReference type="RefSeq" id="WP_036649008.1">
    <property type="nucleotide sequence ID" value="NZ_BAVZ01000007.1"/>
</dbReference>
<dbReference type="InterPro" id="IPR018060">
    <property type="entry name" value="HTH_AraC"/>
</dbReference>
<keyword evidence="2" id="KW-0963">Cytoplasm</keyword>
<dbReference type="GO" id="GO:0003700">
    <property type="term" value="F:DNA-binding transcription factor activity"/>
    <property type="evidence" value="ECO:0007669"/>
    <property type="project" value="InterPro"/>
</dbReference>
<dbReference type="InterPro" id="IPR041522">
    <property type="entry name" value="CdaR_GGDEF"/>
</dbReference>
<comment type="caution">
    <text evidence="11">The sequence shown here is derived from an EMBL/GenBank/DDBJ whole genome shotgun (WGS) entry which is preliminary data.</text>
</comment>
<comment type="subcellular location">
    <subcellularLocation>
        <location evidence="1">Cytoplasm</location>
    </subcellularLocation>
</comment>
<protein>
    <submittedName>
        <fullName evidence="11">Two component transcriptional regulator</fullName>
    </submittedName>
</protein>
<sequence>MIQAIVVDDEFLIRERIKRFVQWDTLGFELAGEAGDGEEALELLDMVNTPVQVVLVDINMPMIDGLEFAKRARLKYPDIHFIFLTGYSNFDYVRTALQLGAVNYILKPIDMEELAETLSKVKILIDERQNMMDRTMILEANVAEVSELGKRNFLCRLLEQSQLINEEQRMEGLRNYASELLGSELIVLVVTPDQPIRIHELNLKIDMASVYAGWIETLALRNDCVVTFDDTERLVIFLPLRDKAVKGECEDTVVQELCKELMTSLREKAGMTLTMGVSRVGHIETIDRAYREALLSMRHKAVYGGDRMIRYEELPSEWKAFQLQGIREQLLIDLRLNRVEQAVNRIKDLFARFNEQPTHLDQMYFIVYELIATLNIYAEEQQMDMTEEEATSLNTAQVIEQLETPSMIEAWIVERFGTFFSRAGFQKQSPAVKLVEAAKAYIDANYSNTELDLGAIAQELYIHSNYLSRIFKAESGLSITEYVTFCRMNKAKQLLLDGHKNVEYIAEQIGYADPHYFSKCFKKHYHVPPSKFLM</sequence>
<evidence type="ECO:0000256" key="4">
    <source>
        <dbReference type="ARBA" id="ARBA00023012"/>
    </source>
</evidence>
<evidence type="ECO:0000256" key="3">
    <source>
        <dbReference type="ARBA" id="ARBA00022553"/>
    </source>
</evidence>
<evidence type="ECO:0000259" key="10">
    <source>
        <dbReference type="PROSITE" id="PS50110"/>
    </source>
</evidence>
<accession>W7YL77</accession>
<dbReference type="PROSITE" id="PS01124">
    <property type="entry name" value="HTH_ARAC_FAMILY_2"/>
    <property type="match status" value="1"/>
</dbReference>
<dbReference type="GO" id="GO:0005737">
    <property type="term" value="C:cytoplasm"/>
    <property type="evidence" value="ECO:0007669"/>
    <property type="project" value="UniProtKB-SubCell"/>
</dbReference>
<evidence type="ECO:0000256" key="6">
    <source>
        <dbReference type="ARBA" id="ARBA00023125"/>
    </source>
</evidence>
<dbReference type="STRING" id="1236976.JCM16418_2594"/>
<evidence type="ECO:0000313" key="11">
    <source>
        <dbReference type="EMBL" id="GAF08513.1"/>
    </source>
</evidence>
<evidence type="ECO:0000256" key="2">
    <source>
        <dbReference type="ARBA" id="ARBA00022490"/>
    </source>
</evidence>
<evidence type="ECO:0000256" key="7">
    <source>
        <dbReference type="ARBA" id="ARBA00023163"/>
    </source>
</evidence>
<evidence type="ECO:0000256" key="5">
    <source>
        <dbReference type="ARBA" id="ARBA00023015"/>
    </source>
</evidence>
<dbReference type="SMART" id="SM00448">
    <property type="entry name" value="REC"/>
    <property type="match status" value="1"/>
</dbReference>
<evidence type="ECO:0000259" key="9">
    <source>
        <dbReference type="PROSITE" id="PS01124"/>
    </source>
</evidence>
<dbReference type="InterPro" id="IPR051552">
    <property type="entry name" value="HptR"/>
</dbReference>
<dbReference type="Gene3D" id="1.10.10.60">
    <property type="entry name" value="Homeodomain-like"/>
    <property type="match status" value="2"/>
</dbReference>
<gene>
    <name evidence="11" type="ORF">JCM16418_2594</name>
</gene>
<dbReference type="Pfam" id="PF17853">
    <property type="entry name" value="GGDEF_2"/>
    <property type="match status" value="1"/>
</dbReference>
<dbReference type="InterPro" id="IPR011006">
    <property type="entry name" value="CheY-like_superfamily"/>
</dbReference>
<dbReference type="SMART" id="SM00342">
    <property type="entry name" value="HTH_ARAC"/>
    <property type="match status" value="1"/>
</dbReference>
<dbReference type="eggNOG" id="COG2207">
    <property type="taxonomic scope" value="Bacteria"/>
</dbReference>
<dbReference type="AlphaFoldDB" id="W7YL77"/>
<dbReference type="InterPro" id="IPR009057">
    <property type="entry name" value="Homeodomain-like_sf"/>
</dbReference>
<keyword evidence="3 8" id="KW-0597">Phosphoprotein</keyword>
<dbReference type="GO" id="GO:0000160">
    <property type="term" value="P:phosphorelay signal transduction system"/>
    <property type="evidence" value="ECO:0007669"/>
    <property type="project" value="UniProtKB-KW"/>
</dbReference>
<dbReference type="Pfam" id="PF12833">
    <property type="entry name" value="HTH_18"/>
    <property type="match status" value="1"/>
</dbReference>
<feature type="domain" description="Response regulatory" evidence="10">
    <location>
        <begin position="3"/>
        <end position="122"/>
    </location>
</feature>
<evidence type="ECO:0000256" key="1">
    <source>
        <dbReference type="ARBA" id="ARBA00004496"/>
    </source>
</evidence>
<evidence type="ECO:0000313" key="12">
    <source>
        <dbReference type="Proteomes" id="UP000019364"/>
    </source>
</evidence>
<dbReference type="CDD" id="cd17536">
    <property type="entry name" value="REC_YesN-like"/>
    <property type="match status" value="1"/>
</dbReference>
<dbReference type="PANTHER" id="PTHR42713:SF3">
    <property type="entry name" value="TRANSCRIPTIONAL REGULATORY PROTEIN HPTR"/>
    <property type="match status" value="1"/>
</dbReference>
<dbReference type="SUPFAM" id="SSF52172">
    <property type="entry name" value="CheY-like"/>
    <property type="match status" value="1"/>
</dbReference>
<dbReference type="InterPro" id="IPR001789">
    <property type="entry name" value="Sig_transdc_resp-reg_receiver"/>
</dbReference>